<dbReference type="Proteomes" id="UP000087766">
    <property type="component" value="Chromosome 6"/>
</dbReference>
<dbReference type="KEGG" id="vra:106763689"/>
<dbReference type="PANTHER" id="PTHR33223">
    <property type="entry name" value="CCHC-TYPE DOMAIN-CONTAINING PROTEIN"/>
    <property type="match status" value="1"/>
</dbReference>
<sequence length="673" mass="76021">MAGDLPLQLLQEMQRQMQEMRAEIAAMRADRVNEEGGPSIQSVNVETLNSESDEGDNQLTQGLGIRGDQNPAIGVRGGRANGRGRGRGERGRGRGRGRGRRGDPDNFDEVIHNDGERQNELGERNHVLNDQAEGFHPFTPQVMRAIIPGNKMIPPLDKYGGSSDPVKHLRSFVDAMAVYSTDELVWCRVFALSLKEEALDWFHSLPPATIDSFTTLRQMFSQQYASSKTPRVTYTALVRMRQGMDEPFKMFMDRFNRTASQVRNADQRLIVGALTAALRPRPFCDYMHAEEPRSMDELQNRLASFIQIEEGRAQQRGREEGEPSVRMNRERGVRQTFGRAYRRVDHRRGDQTRAQQYAHHTPLNAPRVRVLEEALRADLMTVTQASSPPGADESKYCRYHQNRGHTTEDCVTLKDKLETLVQAGHLQRFVQRHRGTSSSRAGRLNTRNDPPKKNYHQRRDRSRSRSQDRMVRGVINTILGGFAGGGSTLAARKRHLRSLHSVSRTGEPKWSMPSITFSDQDFHAPDLEQDDLMVITTMIARIHKGKGGYKGYVDLRTSLGTDKKAREIKVCFFLVEVETSYNVLLGRPCLNVFGAIVSTPHLTLKYPTDDGVVHTVRADQKMARECYAGGLKVKPRASELSCNKSEVAMMELDPRSPLEERVEPMGDVWPFGN</sequence>
<feature type="compositionally biased region" description="Polar residues" evidence="1">
    <location>
        <begin position="436"/>
        <end position="448"/>
    </location>
</feature>
<name>A0A1S3UBE0_VIGRR</name>
<keyword evidence="3" id="KW-1185">Reference proteome</keyword>
<reference evidence="4" key="2">
    <citation type="submission" date="2025-08" db="UniProtKB">
        <authorList>
            <consortium name="RefSeq"/>
        </authorList>
    </citation>
    <scope>IDENTIFICATION</scope>
    <source>
        <tissue evidence="4">Leaf</tissue>
    </source>
</reference>
<gene>
    <name evidence="4" type="primary">LOC106763689</name>
</gene>
<accession>A0A1S3UBE0</accession>
<dbReference type="AlphaFoldDB" id="A0A1S3UBE0"/>
<feature type="region of interest" description="Disordered" evidence="1">
    <location>
        <begin position="428"/>
        <end position="470"/>
    </location>
</feature>
<reference evidence="3" key="1">
    <citation type="journal article" date="2014" name="Nat. Commun.">
        <title>Genome sequence of mungbean and insights into evolution within Vigna species.</title>
        <authorList>
            <person name="Kang Y.J."/>
            <person name="Kim S.K."/>
            <person name="Kim M.Y."/>
            <person name="Lestari P."/>
            <person name="Kim K.H."/>
            <person name="Ha B.K."/>
            <person name="Jun T.H."/>
            <person name="Hwang W.J."/>
            <person name="Lee T."/>
            <person name="Lee J."/>
            <person name="Shim S."/>
            <person name="Yoon M.Y."/>
            <person name="Jang Y.E."/>
            <person name="Han K.S."/>
            <person name="Taeprayoon P."/>
            <person name="Yoon N."/>
            <person name="Somta P."/>
            <person name="Tanya P."/>
            <person name="Kim K.S."/>
            <person name="Gwag J.G."/>
            <person name="Moon J.K."/>
            <person name="Lee Y.H."/>
            <person name="Park B.S."/>
            <person name="Bombarely A."/>
            <person name="Doyle J.J."/>
            <person name="Jackson S.A."/>
            <person name="Schafleitner R."/>
            <person name="Srinives P."/>
            <person name="Varshney R.K."/>
            <person name="Lee S.H."/>
        </authorList>
    </citation>
    <scope>NUCLEOTIDE SEQUENCE [LARGE SCALE GENOMIC DNA]</scope>
    <source>
        <strain evidence="3">cv. VC1973A</strain>
    </source>
</reference>
<evidence type="ECO:0000313" key="3">
    <source>
        <dbReference type="Proteomes" id="UP000087766"/>
    </source>
</evidence>
<evidence type="ECO:0000256" key="1">
    <source>
        <dbReference type="SAM" id="MobiDB-lite"/>
    </source>
</evidence>
<evidence type="ECO:0000259" key="2">
    <source>
        <dbReference type="Pfam" id="PF03732"/>
    </source>
</evidence>
<dbReference type="InterPro" id="IPR005162">
    <property type="entry name" value="Retrotrans_gag_dom"/>
</dbReference>
<dbReference type="RefSeq" id="XP_014503340.1">
    <property type="nucleotide sequence ID" value="XM_014647854.1"/>
</dbReference>
<feature type="region of interest" description="Disordered" evidence="1">
    <location>
        <begin position="48"/>
        <end position="119"/>
    </location>
</feature>
<dbReference type="Pfam" id="PF03732">
    <property type="entry name" value="Retrotrans_gag"/>
    <property type="match status" value="1"/>
</dbReference>
<dbReference type="OrthoDB" id="2919534at2759"/>
<organism evidence="3 4">
    <name type="scientific">Vigna radiata var. radiata</name>
    <name type="common">Mung bean</name>
    <name type="synonym">Phaseolus aureus</name>
    <dbReference type="NCBI Taxonomy" id="3916"/>
    <lineage>
        <taxon>Eukaryota</taxon>
        <taxon>Viridiplantae</taxon>
        <taxon>Streptophyta</taxon>
        <taxon>Embryophyta</taxon>
        <taxon>Tracheophyta</taxon>
        <taxon>Spermatophyta</taxon>
        <taxon>Magnoliopsida</taxon>
        <taxon>eudicotyledons</taxon>
        <taxon>Gunneridae</taxon>
        <taxon>Pentapetalae</taxon>
        <taxon>rosids</taxon>
        <taxon>fabids</taxon>
        <taxon>Fabales</taxon>
        <taxon>Fabaceae</taxon>
        <taxon>Papilionoideae</taxon>
        <taxon>50 kb inversion clade</taxon>
        <taxon>NPAAA clade</taxon>
        <taxon>indigoferoid/millettioid clade</taxon>
        <taxon>Phaseoleae</taxon>
        <taxon>Vigna</taxon>
    </lineage>
</organism>
<dbReference type="PANTHER" id="PTHR33223:SF10">
    <property type="entry name" value="AMINOTRANSFERASE-LIKE PLANT MOBILE DOMAIN-CONTAINING PROTEIN"/>
    <property type="match status" value="1"/>
</dbReference>
<feature type="compositionally biased region" description="Basic and acidic residues" evidence="1">
    <location>
        <begin position="100"/>
        <end position="119"/>
    </location>
</feature>
<protein>
    <submittedName>
        <fullName evidence="4">Uncharacterized protein LOC106763689</fullName>
    </submittedName>
</protein>
<feature type="domain" description="Retrotransposon gag" evidence="2">
    <location>
        <begin position="189"/>
        <end position="278"/>
    </location>
</feature>
<proteinExistence type="predicted"/>
<feature type="compositionally biased region" description="Basic residues" evidence="1">
    <location>
        <begin position="453"/>
        <end position="462"/>
    </location>
</feature>
<dbReference type="GeneID" id="106763689"/>
<evidence type="ECO:0000313" key="4">
    <source>
        <dbReference type="RefSeq" id="XP_014503340.1"/>
    </source>
</evidence>